<dbReference type="Proteomes" id="UP000631653">
    <property type="component" value="Unassembled WGS sequence"/>
</dbReference>
<dbReference type="RefSeq" id="WP_173570188.1">
    <property type="nucleotide sequence ID" value="NZ_WOSY01000008.1"/>
</dbReference>
<evidence type="ECO:0000313" key="1">
    <source>
        <dbReference type="EMBL" id="NHN88859.1"/>
    </source>
</evidence>
<proteinExistence type="predicted"/>
<evidence type="ECO:0000313" key="2">
    <source>
        <dbReference type="Proteomes" id="UP000631653"/>
    </source>
</evidence>
<name>A0ABX0JZM6_9PROT</name>
<comment type="caution">
    <text evidence="1">The sequence shown here is derived from an EMBL/GenBank/DDBJ whole genome shotgun (WGS) entry which is preliminary data.</text>
</comment>
<sequence length="297" mass="30885">MSFLGIVSSIESALGAQAFTLGTVAFSDTEVPSELEWGGYQATETFRQAGGGKTVVLNGYYDHPLAWEGIFRGTTALQRAQTLDSMTRNGDIYEFTGGGISRNVVITAFQAMYTKKGTIIPYRIFCEVIPDDITTSSSTRSALMTLLGEDTTNALSTVTNLLSQVSSTASLVSASGSAYLGQITPLANLFGSGGSVSLLSAQLSGISTQAGALSSLTTNTELLSFQSLINSASSNNSELSTESNTELNSIAANSQGNLISNAASLISASSYSAVSSSSLLNSSYLNRISTNISTAIQ</sequence>
<protein>
    <recommendedName>
        <fullName evidence="3">DNA circulation N-terminal domain-containing protein</fullName>
    </recommendedName>
</protein>
<organism evidence="1 2">
    <name type="scientific">Acetobacter conturbans</name>
    <dbReference type="NCBI Taxonomy" id="1737472"/>
    <lineage>
        <taxon>Bacteria</taxon>
        <taxon>Pseudomonadati</taxon>
        <taxon>Pseudomonadota</taxon>
        <taxon>Alphaproteobacteria</taxon>
        <taxon>Acetobacterales</taxon>
        <taxon>Acetobacteraceae</taxon>
        <taxon>Acetobacter</taxon>
    </lineage>
</organism>
<dbReference type="EMBL" id="WOSY01000008">
    <property type="protein sequence ID" value="NHN88859.1"/>
    <property type="molecule type" value="Genomic_DNA"/>
</dbReference>
<reference evidence="1 2" key="1">
    <citation type="journal article" date="2020" name="Int. J. Syst. Evol. Microbiol.">
        <title>Novel acetic acid bacteria from cider fermentations: Acetobacter conturbans sp. nov. and Acetobacter fallax sp. nov.</title>
        <authorList>
            <person name="Sombolestani A.S."/>
            <person name="Cleenwerck I."/>
            <person name="Cnockaert M."/>
            <person name="Borremans W."/>
            <person name="Wieme A.D."/>
            <person name="De Vuyst L."/>
            <person name="Vandamme P."/>
        </authorList>
    </citation>
    <scope>NUCLEOTIDE SEQUENCE [LARGE SCALE GENOMIC DNA]</scope>
    <source>
        <strain evidence="1 2">LMG 1627</strain>
    </source>
</reference>
<evidence type="ECO:0008006" key="3">
    <source>
        <dbReference type="Google" id="ProtNLM"/>
    </source>
</evidence>
<accession>A0ABX0JZM6</accession>
<gene>
    <name evidence="1" type="ORF">GOB81_09470</name>
</gene>
<keyword evidence="2" id="KW-1185">Reference proteome</keyword>